<dbReference type="SUPFAM" id="SSF50630">
    <property type="entry name" value="Acid proteases"/>
    <property type="match status" value="1"/>
</dbReference>
<dbReference type="AlphaFoldDB" id="A0A699HBQ9"/>
<reference evidence="3" key="1">
    <citation type="journal article" date="2019" name="Sci. Rep.">
        <title>Draft genome of Tanacetum cinerariifolium, the natural source of mosquito coil.</title>
        <authorList>
            <person name="Yamashiro T."/>
            <person name="Shiraishi A."/>
            <person name="Satake H."/>
            <person name="Nakayama K."/>
        </authorList>
    </citation>
    <scope>NUCLEOTIDE SEQUENCE</scope>
</reference>
<feature type="compositionally biased region" description="Basic and acidic residues" evidence="1">
    <location>
        <begin position="190"/>
        <end position="222"/>
    </location>
</feature>
<dbReference type="InterPro" id="IPR032567">
    <property type="entry name" value="RTL1-rel"/>
</dbReference>
<dbReference type="PANTHER" id="PTHR15503">
    <property type="entry name" value="LDOC1 RELATED"/>
    <property type="match status" value="1"/>
</dbReference>
<comment type="caution">
    <text evidence="3">The sequence shown here is derived from an EMBL/GenBank/DDBJ whole genome shotgun (WGS) entry which is preliminary data.</text>
</comment>
<dbReference type="Pfam" id="PF08284">
    <property type="entry name" value="RVP_2"/>
    <property type="match status" value="1"/>
</dbReference>
<dbReference type="InterPro" id="IPR021109">
    <property type="entry name" value="Peptidase_aspartic_dom_sf"/>
</dbReference>
<dbReference type="Pfam" id="PF03732">
    <property type="entry name" value="Retrotrans_gag"/>
    <property type="match status" value="1"/>
</dbReference>
<dbReference type="InterPro" id="IPR043128">
    <property type="entry name" value="Rev_trsase/Diguanyl_cyclase"/>
</dbReference>
<dbReference type="SUPFAM" id="SSF56672">
    <property type="entry name" value="DNA/RNA polymerases"/>
    <property type="match status" value="1"/>
</dbReference>
<accession>A0A699HBQ9</accession>
<sequence>MPPRMMTQSAGQLTVVPKGEMTGRQTGRGGRRTREQTCRVGGRIGDQDGQGVKAVVHKRSFWHVTRKDYDGKGGAIAYTRWTKKMESTQDMSGCGDNQKVKYIAGLFICKELTWWNNHVQTRGQEATVDMTWEDFKAFIREEFCPNNKRQKLETEFWCHVMVKAGHAEYTDRFHELDRLVTHLVTPENKRIDRNGSLKKNTEKRGNDREPSKDGNIRDDNKRSRTGRVFSTTTNPVRKEYMGSAPKCTNCNYHHLPETPCRICTNCNHFRHFAKDYMVRPRMVNPSNAKSPIAAREAYFECGGTDHYKAAYPRLNRAPGQGGNFPNQVLVVDGGQGRGNNGNQARRRAFMLGAEKARQDPNIMTGKFTLNNHYATTLFDSGVDYSFVSTTFIPLLDTESSNLGFNYEIKIASGQLVEINKVIRGCKLEIEGHTFDIDLIPFGHERFDVIVGMDWLSRHKTKIVCHEKVVRISLLSGKILRVLGERPEEKVRYLMSAKAGEKKLKDIIVVRNFSEVFPDDLSRLPPYREIKLHIDLIPRAMSITNSPSCLVPYEMEELSNQLKELQDKGFIRPSSSSWEALVLFVKKNKGSFRMCIDYKELNKLTIKNRYPLPRINDLFDQLGIHGLNEPRLILDLLEKEKLYAKFSKCEFWLREVQFLGHVINGDGIHVDHSKIEAGGEHERASQTLKDKLCNEPVLALPDGPEDFVVYYDASCQGLGIAARAKHADDGALYYLDRIWVPLTGDVRTLIMDEAHKSKYSVYLRADKIYYDLRDMYLWIEMKKDIALYGELICTPHKVMCTPQKCICGVVPYVLHM</sequence>
<dbReference type="InterPro" id="IPR043502">
    <property type="entry name" value="DNA/RNA_pol_sf"/>
</dbReference>
<proteinExistence type="predicted"/>
<dbReference type="Gene3D" id="3.30.70.270">
    <property type="match status" value="2"/>
</dbReference>
<evidence type="ECO:0000259" key="2">
    <source>
        <dbReference type="Pfam" id="PF03732"/>
    </source>
</evidence>
<name>A0A699HBQ9_TANCI</name>
<feature type="region of interest" description="Disordered" evidence="1">
    <location>
        <begin position="190"/>
        <end position="232"/>
    </location>
</feature>
<evidence type="ECO:0000313" key="3">
    <source>
        <dbReference type="EMBL" id="GEX97729.1"/>
    </source>
</evidence>
<dbReference type="CDD" id="cd01647">
    <property type="entry name" value="RT_LTR"/>
    <property type="match status" value="1"/>
</dbReference>
<dbReference type="CDD" id="cd00303">
    <property type="entry name" value="retropepsin_like"/>
    <property type="match status" value="1"/>
</dbReference>
<dbReference type="GO" id="GO:0003964">
    <property type="term" value="F:RNA-directed DNA polymerase activity"/>
    <property type="evidence" value="ECO:0007669"/>
    <property type="project" value="UniProtKB-KW"/>
</dbReference>
<feature type="region of interest" description="Disordered" evidence="1">
    <location>
        <begin position="18"/>
        <end position="44"/>
    </location>
</feature>
<dbReference type="InterPro" id="IPR005162">
    <property type="entry name" value="Retrotrans_gag_dom"/>
</dbReference>
<organism evidence="3">
    <name type="scientific">Tanacetum cinerariifolium</name>
    <name type="common">Dalmatian daisy</name>
    <name type="synonym">Chrysanthemum cinerariifolium</name>
    <dbReference type="NCBI Taxonomy" id="118510"/>
    <lineage>
        <taxon>Eukaryota</taxon>
        <taxon>Viridiplantae</taxon>
        <taxon>Streptophyta</taxon>
        <taxon>Embryophyta</taxon>
        <taxon>Tracheophyta</taxon>
        <taxon>Spermatophyta</taxon>
        <taxon>Magnoliopsida</taxon>
        <taxon>eudicotyledons</taxon>
        <taxon>Gunneridae</taxon>
        <taxon>Pentapetalae</taxon>
        <taxon>asterids</taxon>
        <taxon>campanulids</taxon>
        <taxon>Asterales</taxon>
        <taxon>Asteraceae</taxon>
        <taxon>Asteroideae</taxon>
        <taxon>Anthemideae</taxon>
        <taxon>Anthemidinae</taxon>
        <taxon>Tanacetum</taxon>
    </lineage>
</organism>
<feature type="domain" description="Retrotransposon gag" evidence="2">
    <location>
        <begin position="112"/>
        <end position="191"/>
    </location>
</feature>
<keyword evidence="3" id="KW-0808">Transferase</keyword>
<keyword evidence="3" id="KW-0548">Nucleotidyltransferase</keyword>
<evidence type="ECO:0000256" key="1">
    <source>
        <dbReference type="SAM" id="MobiDB-lite"/>
    </source>
</evidence>
<protein>
    <submittedName>
        <fullName evidence="3">Putative reverse transcriptase domain-containing protein</fullName>
    </submittedName>
</protein>
<dbReference type="Gene3D" id="3.10.10.10">
    <property type="entry name" value="HIV Type 1 Reverse Transcriptase, subunit A, domain 1"/>
    <property type="match status" value="1"/>
</dbReference>
<gene>
    <name evidence="3" type="ORF">Tci_369704</name>
</gene>
<dbReference type="Gene3D" id="2.40.70.10">
    <property type="entry name" value="Acid Proteases"/>
    <property type="match status" value="1"/>
</dbReference>
<keyword evidence="3" id="KW-0695">RNA-directed DNA polymerase</keyword>
<dbReference type="PANTHER" id="PTHR15503:SF45">
    <property type="entry name" value="RNA-DIRECTED DNA POLYMERASE HOMOLOG"/>
    <property type="match status" value="1"/>
</dbReference>
<dbReference type="EMBL" id="BKCJ010142994">
    <property type="protein sequence ID" value="GEX97729.1"/>
    <property type="molecule type" value="Genomic_DNA"/>
</dbReference>